<accession>A0AAD9NXL5</accession>
<proteinExistence type="predicted"/>
<keyword evidence="2" id="KW-1185">Reference proteome</keyword>
<sequence length="35" mass="3913">MQYHVNTSAWLPVGKGQRVGVTRGDLSECRILINI</sequence>
<evidence type="ECO:0000313" key="1">
    <source>
        <dbReference type="EMBL" id="KAK2184351.1"/>
    </source>
</evidence>
<gene>
    <name evidence="1" type="ORF">NP493_269g00047</name>
</gene>
<dbReference type="AlphaFoldDB" id="A0AAD9NXL5"/>
<organism evidence="1 2">
    <name type="scientific">Ridgeia piscesae</name>
    <name type="common">Tubeworm</name>
    <dbReference type="NCBI Taxonomy" id="27915"/>
    <lineage>
        <taxon>Eukaryota</taxon>
        <taxon>Metazoa</taxon>
        <taxon>Spiralia</taxon>
        <taxon>Lophotrochozoa</taxon>
        <taxon>Annelida</taxon>
        <taxon>Polychaeta</taxon>
        <taxon>Sedentaria</taxon>
        <taxon>Canalipalpata</taxon>
        <taxon>Sabellida</taxon>
        <taxon>Siboglinidae</taxon>
        <taxon>Ridgeia</taxon>
    </lineage>
</organism>
<evidence type="ECO:0000313" key="2">
    <source>
        <dbReference type="Proteomes" id="UP001209878"/>
    </source>
</evidence>
<reference evidence="1" key="1">
    <citation type="journal article" date="2023" name="Mol. Biol. Evol.">
        <title>Third-Generation Sequencing Reveals the Adaptive Role of the Epigenome in Three Deep-Sea Polychaetes.</title>
        <authorList>
            <person name="Perez M."/>
            <person name="Aroh O."/>
            <person name="Sun Y."/>
            <person name="Lan Y."/>
            <person name="Juniper S.K."/>
            <person name="Young C.R."/>
            <person name="Angers B."/>
            <person name="Qian P.Y."/>
        </authorList>
    </citation>
    <scope>NUCLEOTIDE SEQUENCE</scope>
    <source>
        <strain evidence="1">R07B-5</strain>
    </source>
</reference>
<dbReference type="Proteomes" id="UP001209878">
    <property type="component" value="Unassembled WGS sequence"/>
</dbReference>
<protein>
    <submittedName>
        <fullName evidence="1">Uncharacterized protein</fullName>
    </submittedName>
</protein>
<name>A0AAD9NXL5_RIDPI</name>
<dbReference type="EMBL" id="JAODUO010000269">
    <property type="protein sequence ID" value="KAK2184351.1"/>
    <property type="molecule type" value="Genomic_DNA"/>
</dbReference>
<comment type="caution">
    <text evidence="1">The sequence shown here is derived from an EMBL/GenBank/DDBJ whole genome shotgun (WGS) entry which is preliminary data.</text>
</comment>